<reference evidence="2" key="1">
    <citation type="submission" date="2024-02" db="EMBL/GenBank/DDBJ databases">
        <authorList>
            <consortium name="ELIXIR-Norway"/>
            <consortium name="Elixir Norway"/>
        </authorList>
    </citation>
    <scope>NUCLEOTIDE SEQUENCE</scope>
</reference>
<keyword evidence="3" id="KW-1185">Reference proteome</keyword>
<name>A0ABP0XHJ9_9BRYO</name>
<evidence type="ECO:0000313" key="2">
    <source>
        <dbReference type="EMBL" id="CAK9278099.1"/>
    </source>
</evidence>
<proteinExistence type="predicted"/>
<gene>
    <name evidence="2" type="ORF">CSSPJE1EN1_LOCUS23577</name>
</gene>
<dbReference type="Proteomes" id="UP001497444">
    <property type="component" value="Chromosome 8"/>
</dbReference>
<protein>
    <submittedName>
        <fullName evidence="2">Uncharacterized protein</fullName>
    </submittedName>
</protein>
<feature type="region of interest" description="Disordered" evidence="1">
    <location>
        <begin position="1"/>
        <end position="23"/>
    </location>
</feature>
<evidence type="ECO:0000313" key="3">
    <source>
        <dbReference type="Proteomes" id="UP001497444"/>
    </source>
</evidence>
<sequence>MHVAAKGHGPPKTPNPSTYPMKKTGEHYYRCGNPRGFRSHHQKRDNLRHPQIVHRSIMNCSADSAITKMDDALSDGIFMAALMSRWWGDFRNGERTIACTLFVAESVVQVEKSQSFAQWPPLLDYEDSYHGVPP</sequence>
<accession>A0ABP0XHJ9</accession>
<evidence type="ECO:0000256" key="1">
    <source>
        <dbReference type="SAM" id="MobiDB-lite"/>
    </source>
</evidence>
<dbReference type="EMBL" id="OZ020103">
    <property type="protein sequence ID" value="CAK9278099.1"/>
    <property type="molecule type" value="Genomic_DNA"/>
</dbReference>
<organism evidence="2 3">
    <name type="scientific">Sphagnum jensenii</name>
    <dbReference type="NCBI Taxonomy" id="128206"/>
    <lineage>
        <taxon>Eukaryota</taxon>
        <taxon>Viridiplantae</taxon>
        <taxon>Streptophyta</taxon>
        <taxon>Embryophyta</taxon>
        <taxon>Bryophyta</taxon>
        <taxon>Sphagnophytina</taxon>
        <taxon>Sphagnopsida</taxon>
        <taxon>Sphagnales</taxon>
        <taxon>Sphagnaceae</taxon>
        <taxon>Sphagnum</taxon>
    </lineage>
</organism>